<gene>
    <name evidence="9" type="primary">trxB</name>
    <name evidence="9" type="ORF">NEA10_08310</name>
</gene>
<evidence type="ECO:0000313" key="9">
    <source>
        <dbReference type="EMBL" id="USR92701.1"/>
    </source>
</evidence>
<dbReference type="PRINTS" id="PR00469">
    <property type="entry name" value="PNDRDTASEII"/>
</dbReference>
<comment type="subunit">
    <text evidence="6">Homodimer.</text>
</comment>
<protein>
    <recommendedName>
        <fullName evidence="6">Thioredoxin reductase</fullName>
        <ecNumber evidence="6">1.8.1.9</ecNumber>
    </recommendedName>
</protein>
<dbReference type="Proteomes" id="UP001056708">
    <property type="component" value="Chromosome"/>
</dbReference>
<dbReference type="Gene3D" id="3.40.30.10">
    <property type="entry name" value="Glutaredoxin"/>
    <property type="match status" value="1"/>
</dbReference>
<dbReference type="InterPro" id="IPR023753">
    <property type="entry name" value="FAD/NAD-binding_dom"/>
</dbReference>
<organism evidence="9 10">
    <name type="scientific">Phormidium yuhuli AB48</name>
    <dbReference type="NCBI Taxonomy" id="2940671"/>
    <lineage>
        <taxon>Bacteria</taxon>
        <taxon>Bacillati</taxon>
        <taxon>Cyanobacteriota</taxon>
        <taxon>Cyanophyceae</taxon>
        <taxon>Oscillatoriophycideae</taxon>
        <taxon>Oscillatoriales</taxon>
        <taxon>Oscillatoriaceae</taxon>
        <taxon>Phormidium</taxon>
        <taxon>Phormidium yuhuli</taxon>
    </lineage>
</organism>
<dbReference type="GO" id="GO:0004791">
    <property type="term" value="F:thioredoxin-disulfide reductase (NADPH) activity"/>
    <property type="evidence" value="ECO:0007669"/>
    <property type="project" value="UniProtKB-EC"/>
</dbReference>
<keyword evidence="3 6" id="KW-0560">Oxidoreductase</keyword>
<keyword evidence="4" id="KW-1015">Disulfide bond</keyword>
<dbReference type="NCBIfam" id="TIGR01292">
    <property type="entry name" value="TRX_reduct"/>
    <property type="match status" value="1"/>
</dbReference>
<evidence type="ECO:0000256" key="6">
    <source>
        <dbReference type="RuleBase" id="RU003880"/>
    </source>
</evidence>
<keyword evidence="10" id="KW-1185">Reference proteome</keyword>
<keyword evidence="2 6" id="KW-0274">FAD</keyword>
<dbReference type="Pfam" id="PF07992">
    <property type="entry name" value="Pyr_redox_2"/>
    <property type="match status" value="1"/>
</dbReference>
<dbReference type="Gene3D" id="3.50.50.60">
    <property type="entry name" value="FAD/NAD(P)-binding domain"/>
    <property type="match status" value="2"/>
</dbReference>
<dbReference type="InterPro" id="IPR036188">
    <property type="entry name" value="FAD/NAD-bd_sf"/>
</dbReference>
<dbReference type="EMBL" id="CP098611">
    <property type="protein sequence ID" value="USR92701.1"/>
    <property type="molecule type" value="Genomic_DNA"/>
</dbReference>
<dbReference type="Pfam" id="PF00085">
    <property type="entry name" value="Thioredoxin"/>
    <property type="match status" value="1"/>
</dbReference>
<keyword evidence="7" id="KW-0521">NADP</keyword>
<evidence type="ECO:0000256" key="5">
    <source>
        <dbReference type="ARBA" id="ARBA00023284"/>
    </source>
</evidence>
<evidence type="ECO:0000313" key="10">
    <source>
        <dbReference type="Proteomes" id="UP001056708"/>
    </source>
</evidence>
<dbReference type="PROSITE" id="PS51352">
    <property type="entry name" value="THIOREDOXIN_2"/>
    <property type="match status" value="1"/>
</dbReference>
<dbReference type="InterPro" id="IPR008255">
    <property type="entry name" value="Pyr_nucl-diS_OxRdtase_2_AS"/>
</dbReference>
<dbReference type="PANTHER" id="PTHR48105">
    <property type="entry name" value="THIOREDOXIN REDUCTASE 1-RELATED-RELATED"/>
    <property type="match status" value="1"/>
</dbReference>
<keyword evidence="5 6" id="KW-0676">Redox-active center</keyword>
<proteinExistence type="inferred from homology"/>
<evidence type="ECO:0000256" key="3">
    <source>
        <dbReference type="ARBA" id="ARBA00023002"/>
    </source>
</evidence>
<accession>A0ABY5AUY7</accession>
<evidence type="ECO:0000256" key="7">
    <source>
        <dbReference type="RuleBase" id="RU003881"/>
    </source>
</evidence>
<dbReference type="InterPro" id="IPR005982">
    <property type="entry name" value="Thioredox_Rdtase"/>
</dbReference>
<dbReference type="PRINTS" id="PR00368">
    <property type="entry name" value="FADPNR"/>
</dbReference>
<keyword evidence="1 6" id="KW-0285">Flavoprotein</keyword>
<dbReference type="EC" id="1.8.1.9" evidence="6"/>
<comment type="catalytic activity">
    <reaction evidence="6">
        <text>[thioredoxin]-dithiol + NADP(+) = [thioredoxin]-disulfide + NADPH + H(+)</text>
        <dbReference type="Rhea" id="RHEA:20345"/>
        <dbReference type="Rhea" id="RHEA-COMP:10698"/>
        <dbReference type="Rhea" id="RHEA-COMP:10700"/>
        <dbReference type="ChEBI" id="CHEBI:15378"/>
        <dbReference type="ChEBI" id="CHEBI:29950"/>
        <dbReference type="ChEBI" id="CHEBI:50058"/>
        <dbReference type="ChEBI" id="CHEBI:57783"/>
        <dbReference type="ChEBI" id="CHEBI:58349"/>
        <dbReference type="EC" id="1.8.1.9"/>
    </reaction>
</comment>
<evidence type="ECO:0000256" key="4">
    <source>
        <dbReference type="ARBA" id="ARBA00023157"/>
    </source>
</evidence>
<comment type="similarity">
    <text evidence="6">Belongs to the class-II pyridine nucleotide-disulfide oxidoreductase family.</text>
</comment>
<reference evidence="9" key="1">
    <citation type="submission" date="2022-06" db="EMBL/GenBank/DDBJ databases">
        <title>Genome sequence of Phormidium yuhuli AB48 isolated from an industrial photobioreactor environment.</title>
        <authorList>
            <person name="Qiu Y."/>
            <person name="Noonan A.J.C."/>
            <person name="Dofher K."/>
            <person name="Koch M."/>
            <person name="Kieft B."/>
            <person name="Lin X."/>
            <person name="Ziels R.M."/>
            <person name="Hallam S.J."/>
        </authorList>
    </citation>
    <scope>NUCLEOTIDE SEQUENCE</scope>
    <source>
        <strain evidence="9">AB48</strain>
    </source>
</reference>
<comment type="cofactor">
    <cofactor evidence="7">
        <name>FAD</name>
        <dbReference type="ChEBI" id="CHEBI:57692"/>
    </cofactor>
    <text evidence="7">Binds 1 FAD per subunit.</text>
</comment>
<dbReference type="RefSeq" id="WP_252664846.1">
    <property type="nucleotide sequence ID" value="NZ_CP098611.1"/>
</dbReference>
<evidence type="ECO:0000256" key="1">
    <source>
        <dbReference type="ARBA" id="ARBA00022630"/>
    </source>
</evidence>
<dbReference type="PROSITE" id="PS00573">
    <property type="entry name" value="PYRIDINE_REDOX_2"/>
    <property type="match status" value="1"/>
</dbReference>
<feature type="domain" description="Thioredoxin" evidence="8">
    <location>
        <begin position="337"/>
        <end position="455"/>
    </location>
</feature>
<dbReference type="SUPFAM" id="SSF52833">
    <property type="entry name" value="Thioredoxin-like"/>
    <property type="match status" value="1"/>
</dbReference>
<evidence type="ECO:0000256" key="2">
    <source>
        <dbReference type="ARBA" id="ARBA00022827"/>
    </source>
</evidence>
<sequence>MSETTIENLVIIGSGPAGYTAAIYAARANLKPVVFEGYQMGGIPGGQLMTTTEVENYPGFPDGITGPELMDRMKAQAVRWGAELYTEDVTSVDLRQRPFTVRSDERELKTHSIVIATGATAKRLNLPHEEDFWNSGMSACAICDGAAPQFRNVELAVIGGGDTAAEEAVFLTKYGTHVHLLVRRDQMRASKTMQDRVLNHPKITVHWNTQATDVYGENGKLQGVNLINSQTQETGTLAVQGLFYAIGHTPNTQIFQGQIDLDEVGYVKTHQGSVETSVEGVYAVGDVQDHEFRQAVTAAGTGCMGAMLAERWLSEKGLTTEFHQEEQRAEVTETEPEEAVDPAEVYDINNTRHRGSYALRKLYHESDRLLIVKYVAPTCGPCHILKGIFDQVIDEYEGRVHYVEIDIEEDSEIAEAAGVIGTPTIQLFKEKAKVAEYKGVKQKSEYRQGIDEHLGSTASVS</sequence>
<dbReference type="InterPro" id="IPR036249">
    <property type="entry name" value="Thioredoxin-like_sf"/>
</dbReference>
<dbReference type="SUPFAM" id="SSF51905">
    <property type="entry name" value="FAD/NAD(P)-binding domain"/>
    <property type="match status" value="1"/>
</dbReference>
<name>A0ABY5AUY7_9CYAN</name>
<dbReference type="InterPro" id="IPR013766">
    <property type="entry name" value="Thioredoxin_domain"/>
</dbReference>
<evidence type="ECO:0000259" key="8">
    <source>
        <dbReference type="PROSITE" id="PS51352"/>
    </source>
</evidence>
<dbReference type="InterPro" id="IPR050097">
    <property type="entry name" value="Ferredoxin-NADP_redctase_2"/>
</dbReference>